<organism evidence="1 2">
    <name type="scientific">Candidatus Methanoperedens nitratireducens</name>
    <dbReference type="NCBI Taxonomy" id="1392998"/>
    <lineage>
        <taxon>Archaea</taxon>
        <taxon>Methanobacteriati</taxon>
        <taxon>Methanobacteriota</taxon>
        <taxon>Stenosarchaea group</taxon>
        <taxon>Methanomicrobia</taxon>
        <taxon>Methanosarcinales</taxon>
        <taxon>ANME-2 cluster</taxon>
        <taxon>Candidatus Methanoperedentaceae</taxon>
        <taxon>Candidatus Methanoperedens</taxon>
    </lineage>
</organism>
<proteinExistence type="predicted"/>
<sequence length="50" mass="5781">MLETIEERVKLLKAGLTGKEIEGLYIVNNNFKIVRNILYYDPVIEKKATV</sequence>
<dbReference type="AlphaFoldDB" id="A0A0P8AFY6"/>
<accession>A0A0P8AFY6</accession>
<evidence type="ECO:0000313" key="1">
    <source>
        <dbReference type="EMBL" id="KPQ43235.1"/>
    </source>
</evidence>
<reference evidence="1 2" key="1">
    <citation type="submission" date="2015-09" db="EMBL/GenBank/DDBJ databases">
        <title>A metagenomics-based metabolic model of nitrate-dependent anaerobic oxidation of methane by Methanoperedens-like archaea.</title>
        <authorList>
            <person name="Arshad A."/>
            <person name="Speth D.R."/>
            <person name="De Graaf R.M."/>
            <person name="Op Den Camp H.J."/>
            <person name="Jetten M.S."/>
            <person name="Welte C.U."/>
        </authorList>
    </citation>
    <scope>NUCLEOTIDE SEQUENCE [LARGE SCALE GENOMIC DNA]</scope>
</reference>
<name>A0A0P8AFY6_9EURY</name>
<comment type="caution">
    <text evidence="1">The sequence shown here is derived from an EMBL/GenBank/DDBJ whole genome shotgun (WGS) entry which is preliminary data.</text>
</comment>
<evidence type="ECO:0000313" key="2">
    <source>
        <dbReference type="Proteomes" id="UP000050360"/>
    </source>
</evidence>
<dbReference type="Proteomes" id="UP000050360">
    <property type="component" value="Unassembled WGS sequence"/>
</dbReference>
<gene>
    <name evidence="1" type="ORF">MPEBLZ_02193</name>
</gene>
<dbReference type="EMBL" id="LKCM01000167">
    <property type="protein sequence ID" value="KPQ43235.1"/>
    <property type="molecule type" value="Genomic_DNA"/>
</dbReference>
<protein>
    <submittedName>
        <fullName evidence="1">Uncharacterized protein</fullName>
    </submittedName>
</protein>